<keyword evidence="7" id="KW-1185">Reference proteome</keyword>
<dbReference type="GO" id="GO:0043138">
    <property type="term" value="F:3'-5' DNA helicase activity"/>
    <property type="evidence" value="ECO:0007669"/>
    <property type="project" value="TreeGrafter"/>
</dbReference>
<keyword evidence="1" id="KW-0547">Nucleotide-binding</keyword>
<dbReference type="SUPFAM" id="SSF52540">
    <property type="entry name" value="P-loop containing nucleoside triphosphate hydrolases"/>
    <property type="match status" value="1"/>
</dbReference>
<dbReference type="Proteomes" id="UP000018763">
    <property type="component" value="Chromosome"/>
</dbReference>
<evidence type="ECO:0000313" key="6">
    <source>
        <dbReference type="EMBL" id="AHC24711.1"/>
    </source>
</evidence>
<name>V5XAL1_MYCNE</name>
<dbReference type="EMBL" id="CP006936">
    <property type="protein sequence ID" value="AHC24711.1"/>
    <property type="molecule type" value="Genomic_DNA"/>
</dbReference>
<dbReference type="PANTHER" id="PTHR11070:SF2">
    <property type="entry name" value="ATP-DEPENDENT DNA HELICASE SRS2"/>
    <property type="match status" value="1"/>
</dbReference>
<dbReference type="GO" id="GO:0016787">
    <property type="term" value="F:hydrolase activity"/>
    <property type="evidence" value="ECO:0007669"/>
    <property type="project" value="UniProtKB-KW"/>
</dbReference>
<dbReference type="AlphaFoldDB" id="V5XAL1"/>
<gene>
    <name evidence="6" type="ORF">D174_09000</name>
</gene>
<evidence type="ECO:0000256" key="4">
    <source>
        <dbReference type="ARBA" id="ARBA00022840"/>
    </source>
</evidence>
<dbReference type="GO" id="GO:0005524">
    <property type="term" value="F:ATP binding"/>
    <property type="evidence" value="ECO:0007669"/>
    <property type="project" value="UniProtKB-KW"/>
</dbReference>
<keyword evidence="2" id="KW-0378">Hydrolase</keyword>
<organism evidence="6 7">
    <name type="scientific">Mycolicibacterium neoaurum VKM Ac-1815D</name>
    <dbReference type="NCBI Taxonomy" id="700508"/>
    <lineage>
        <taxon>Bacteria</taxon>
        <taxon>Bacillati</taxon>
        <taxon>Actinomycetota</taxon>
        <taxon>Actinomycetes</taxon>
        <taxon>Mycobacteriales</taxon>
        <taxon>Mycobacteriaceae</taxon>
        <taxon>Mycolicibacterium</taxon>
    </lineage>
</organism>
<evidence type="ECO:0000313" key="7">
    <source>
        <dbReference type="Proteomes" id="UP000018763"/>
    </source>
</evidence>
<dbReference type="InterPro" id="IPR027417">
    <property type="entry name" value="P-loop_NTPase"/>
</dbReference>
<dbReference type="Gene3D" id="3.40.50.300">
    <property type="entry name" value="P-loop containing nucleotide triphosphate hydrolases"/>
    <property type="match status" value="1"/>
</dbReference>
<dbReference type="KEGG" id="mne:D174_09000"/>
<dbReference type="GO" id="GO:0003677">
    <property type="term" value="F:DNA binding"/>
    <property type="evidence" value="ECO:0007669"/>
    <property type="project" value="InterPro"/>
</dbReference>
<accession>V5XAL1</accession>
<dbReference type="InterPro" id="IPR014016">
    <property type="entry name" value="UvrD-like_ATP-bd"/>
</dbReference>
<feature type="domain" description="UvrD-like helicase ATP-binding" evidence="5">
    <location>
        <begin position="115"/>
        <end position="179"/>
    </location>
</feature>
<proteinExistence type="predicted"/>
<protein>
    <submittedName>
        <fullName evidence="6">DNA helicase II / ATP-dependent DNA helicase PcrA</fullName>
    </submittedName>
</protein>
<reference evidence="6 7" key="1">
    <citation type="journal article" date="2014" name="Genome Announc.">
        <title>Complete Genome Sequence of Sterol-Transforming Mycobacterium neoaurum Strain VKM Ac-1815D.</title>
        <authorList>
            <person name="Shtratnikova V.Y."/>
            <person name="Bragin E.Y."/>
            <person name="Dovbnya D.V."/>
            <person name="Pekov Y.A."/>
            <person name="Schelkunov M.I."/>
            <person name="Strizhov N."/>
            <person name="Ivashina T.V."/>
            <person name="Ashapkin V.V."/>
            <person name="Donova M.V."/>
        </authorList>
    </citation>
    <scope>NUCLEOTIDE SEQUENCE [LARGE SCALE GENOMIC DNA]</scope>
    <source>
        <strain evidence="6 7">VKM Ac-1815D</strain>
    </source>
</reference>
<dbReference type="eggNOG" id="COG0210">
    <property type="taxonomic scope" value="Bacteria"/>
</dbReference>
<keyword evidence="4" id="KW-0067">ATP-binding</keyword>
<evidence type="ECO:0000256" key="1">
    <source>
        <dbReference type="ARBA" id="ARBA00022741"/>
    </source>
</evidence>
<keyword evidence="3 6" id="KW-0347">Helicase</keyword>
<dbReference type="GO" id="GO:0000725">
    <property type="term" value="P:recombinational repair"/>
    <property type="evidence" value="ECO:0007669"/>
    <property type="project" value="TreeGrafter"/>
</dbReference>
<dbReference type="InterPro" id="IPR000212">
    <property type="entry name" value="DNA_helicase_UvrD/REP"/>
</dbReference>
<dbReference type="PANTHER" id="PTHR11070">
    <property type="entry name" value="UVRD / RECB / PCRA DNA HELICASE FAMILY MEMBER"/>
    <property type="match status" value="1"/>
</dbReference>
<evidence type="ECO:0000256" key="2">
    <source>
        <dbReference type="ARBA" id="ARBA00022801"/>
    </source>
</evidence>
<dbReference type="Pfam" id="PF00580">
    <property type="entry name" value="UvrD-helicase"/>
    <property type="match status" value="1"/>
</dbReference>
<evidence type="ECO:0000256" key="3">
    <source>
        <dbReference type="ARBA" id="ARBA00022806"/>
    </source>
</evidence>
<sequence length="337" mass="38216">MLAAAGSRKTESIIQAIAEADPAGRILITTYTIENAAQIVERITKRLGAVPRNVTVKTWFTFLLSDCIKPYQNFLTDTNRVRTLNFTTKPGQYARKVDVDGYYIDAQSNIYSDNAADFAVSVNEKSNGKVISRIEDVYDEIYVDEVQDLVGYDLDLLDLLIASSISLTMVGDPRQSTYTTSNTTKYSNYQRLNLYMWFKERDASGQLTIDWRNESYRCNQAICDFADALYPNLPRTTSRNTEQTSHDGIFQITAAEVDDYMSTYRPTVLRYMVTANTLGYKAINFGLSKGRTYERVLIFPTSKMKKYLKTRNVADAGDIAKFYVAVTRARYSVAFVV</sequence>
<evidence type="ECO:0000259" key="5">
    <source>
        <dbReference type="Pfam" id="PF00580"/>
    </source>
</evidence>